<proteinExistence type="predicted"/>
<gene>
    <name evidence="1" type="ORF">CALK_0500</name>
</gene>
<evidence type="ECO:0000313" key="2">
    <source>
        <dbReference type="Proteomes" id="UP000017148"/>
    </source>
</evidence>
<evidence type="ECO:0000313" key="1">
    <source>
        <dbReference type="EMBL" id="ERP39008.1"/>
    </source>
</evidence>
<dbReference type="RefSeq" id="WP_022636036.1">
    <property type="nucleotide sequence ID" value="NZ_ASJR01000003.1"/>
</dbReference>
<sequence length="288" mass="32592">MYITMIAVAAVLMAMTSLYGEERYYDWIHDQEVGVSQDPSNPIVSDIQIDLQDFDFSQREVDLGTGVEFTFGERGTSLTIPVRYAPLWAPGFSLQSYIPIIFGKEYINDDLEEDTKTGLGDISLRVTYFQILANNLHIGGGIGTMLPTGEDYILGAGTFGFNTNLTIHYPTPQGLLTASAYYSWRLDDDMEYETFKHPSIWSFNQGYKHFIWQGLSVSAVSKVSMLVGRDSWGDDDNFVFWDLSPVMAYETQIPLVNSVYGRAQFPVAESEDWIERDPSFHIGFNSFF</sequence>
<protein>
    <submittedName>
        <fullName evidence="1">Uncharacterized protein</fullName>
    </submittedName>
</protein>
<dbReference type="Proteomes" id="UP000017148">
    <property type="component" value="Unassembled WGS sequence"/>
</dbReference>
<dbReference type="STRING" id="1313304.CALK_0500"/>
<comment type="caution">
    <text evidence="1">The sequence shown here is derived from an EMBL/GenBank/DDBJ whole genome shotgun (WGS) entry which is preliminary data.</text>
</comment>
<dbReference type="EMBL" id="ASJR01000003">
    <property type="protein sequence ID" value="ERP39008.1"/>
    <property type="molecule type" value="Genomic_DNA"/>
</dbReference>
<dbReference type="AlphaFoldDB" id="U7DBP6"/>
<name>U7DBP6_9BACT</name>
<accession>U7DBP6</accession>
<keyword evidence="2" id="KW-1185">Reference proteome</keyword>
<organism evidence="1 2">
    <name type="scientific">Chitinivibrio alkaliphilus ACht1</name>
    <dbReference type="NCBI Taxonomy" id="1313304"/>
    <lineage>
        <taxon>Bacteria</taxon>
        <taxon>Pseudomonadati</taxon>
        <taxon>Fibrobacterota</taxon>
        <taxon>Chitinivibrionia</taxon>
        <taxon>Chitinivibrionales</taxon>
        <taxon>Chitinivibrionaceae</taxon>
        <taxon>Chitinivibrio</taxon>
    </lineage>
</organism>
<reference evidence="1 2" key="1">
    <citation type="journal article" date="2013" name="Environ. Microbiol.">
        <title>Genome analysis of Chitinivibrio alkaliphilus gen. nov., sp. nov., a novel extremely haloalkaliphilic anaerobic chitinolytic bacterium from the candidate phylum Termite Group 3.</title>
        <authorList>
            <person name="Sorokin D.Y."/>
            <person name="Gumerov V.M."/>
            <person name="Rakitin A.L."/>
            <person name="Beletsky A.V."/>
            <person name="Damste J.S."/>
            <person name="Muyzer G."/>
            <person name="Mardanov A.V."/>
            <person name="Ravin N.V."/>
        </authorList>
    </citation>
    <scope>NUCLEOTIDE SEQUENCE [LARGE SCALE GENOMIC DNA]</scope>
    <source>
        <strain evidence="1 2">ACht1</strain>
    </source>
</reference>